<comment type="similarity">
    <text evidence="1 7">Belongs to the class-D beta-lactamase family.</text>
</comment>
<evidence type="ECO:0000256" key="6">
    <source>
        <dbReference type="PIRSR" id="PIRSR602137-50"/>
    </source>
</evidence>
<feature type="modified residue" description="N6-carboxylysine" evidence="6">
    <location>
        <position position="82"/>
    </location>
</feature>
<dbReference type="EMBL" id="CP039865">
    <property type="protein sequence ID" value="QCK86673.1"/>
    <property type="molecule type" value="Genomic_DNA"/>
</dbReference>
<dbReference type="KEGG" id="paqt:E8L99_13345"/>
<name>A0A4D7QKZ6_9HYPH</name>
<accession>A0A4D7QKZ6</accession>
<dbReference type="Proteomes" id="UP000298588">
    <property type="component" value="Chromosome"/>
</dbReference>
<evidence type="ECO:0000313" key="10">
    <source>
        <dbReference type="Proteomes" id="UP000298588"/>
    </source>
</evidence>
<reference evidence="9 10" key="1">
    <citation type="submission" date="2019-04" db="EMBL/GenBank/DDBJ databases">
        <title>Phreatobacter aquaticus sp. nov.</title>
        <authorList>
            <person name="Choi A."/>
            <person name="Baek K."/>
        </authorList>
    </citation>
    <scope>NUCLEOTIDE SEQUENCE [LARGE SCALE GENOMIC DNA]</scope>
    <source>
        <strain evidence="9 10">NMCR1094</strain>
    </source>
</reference>
<keyword evidence="10" id="KW-1185">Reference proteome</keyword>
<feature type="domain" description="Penicillin-binding protein transpeptidase" evidence="8">
    <location>
        <begin position="69"/>
        <end position="267"/>
    </location>
</feature>
<evidence type="ECO:0000313" key="9">
    <source>
        <dbReference type="EMBL" id="QCK86673.1"/>
    </source>
</evidence>
<dbReference type="PROSITE" id="PS00337">
    <property type="entry name" value="BETA_LACTAMASE_D"/>
    <property type="match status" value="1"/>
</dbReference>
<evidence type="ECO:0000256" key="1">
    <source>
        <dbReference type="ARBA" id="ARBA00007898"/>
    </source>
</evidence>
<dbReference type="InterPro" id="IPR001460">
    <property type="entry name" value="PCN-bd_Tpept"/>
</dbReference>
<keyword evidence="4 7" id="KW-0378">Hydrolase</keyword>
<dbReference type="NCBIfam" id="NF012161">
    <property type="entry name" value="bla_class_D_main"/>
    <property type="match status" value="1"/>
</dbReference>
<proteinExistence type="inferred from homology"/>
<dbReference type="Gene3D" id="3.40.710.10">
    <property type="entry name" value="DD-peptidase/beta-lactamase superfamily"/>
    <property type="match status" value="1"/>
</dbReference>
<dbReference type="AlphaFoldDB" id="A0A4D7QKZ6"/>
<evidence type="ECO:0000256" key="7">
    <source>
        <dbReference type="RuleBase" id="RU361140"/>
    </source>
</evidence>
<comment type="catalytic activity">
    <reaction evidence="7">
        <text>a beta-lactam + H2O = a substituted beta-amino acid</text>
        <dbReference type="Rhea" id="RHEA:20401"/>
        <dbReference type="ChEBI" id="CHEBI:15377"/>
        <dbReference type="ChEBI" id="CHEBI:35627"/>
        <dbReference type="ChEBI" id="CHEBI:140347"/>
        <dbReference type="EC" id="3.5.2.6"/>
    </reaction>
</comment>
<keyword evidence="5 7" id="KW-0046">Antibiotic resistance</keyword>
<dbReference type="EC" id="3.5.2.6" evidence="2 7"/>
<feature type="active site" description="Acyl-ester intermediate" evidence="6">
    <location>
        <position position="79"/>
    </location>
</feature>
<evidence type="ECO:0000256" key="3">
    <source>
        <dbReference type="ARBA" id="ARBA00022729"/>
    </source>
</evidence>
<dbReference type="GO" id="GO:0008658">
    <property type="term" value="F:penicillin binding"/>
    <property type="evidence" value="ECO:0007669"/>
    <property type="project" value="InterPro"/>
</dbReference>
<dbReference type="InterPro" id="IPR002137">
    <property type="entry name" value="Beta-lactam_class-D_AS"/>
</dbReference>
<dbReference type="GO" id="GO:0008800">
    <property type="term" value="F:beta-lactamase activity"/>
    <property type="evidence" value="ECO:0007669"/>
    <property type="project" value="UniProtKB-UniRule"/>
</dbReference>
<evidence type="ECO:0000259" key="8">
    <source>
        <dbReference type="Pfam" id="PF00905"/>
    </source>
</evidence>
<dbReference type="Pfam" id="PF00905">
    <property type="entry name" value="Transpeptidase"/>
    <property type="match status" value="1"/>
</dbReference>
<dbReference type="GO" id="GO:0046677">
    <property type="term" value="P:response to antibiotic"/>
    <property type="evidence" value="ECO:0007669"/>
    <property type="project" value="UniProtKB-UniRule"/>
</dbReference>
<organism evidence="9 10">
    <name type="scientific">Phreatobacter aquaticus</name>
    <dbReference type="NCBI Taxonomy" id="2570229"/>
    <lineage>
        <taxon>Bacteria</taxon>
        <taxon>Pseudomonadati</taxon>
        <taxon>Pseudomonadota</taxon>
        <taxon>Alphaproteobacteria</taxon>
        <taxon>Hyphomicrobiales</taxon>
        <taxon>Phreatobacteraceae</taxon>
        <taxon>Phreatobacter</taxon>
    </lineage>
</organism>
<dbReference type="OrthoDB" id="9762883at2"/>
<sequence>MSFAPLTHPSRRELALGALSLVTAPGLLRAQPATGERADLRSVFREHGVSGCFVSYDLKADVWTYVDRARAERRYVPASTFKIANSLIALEAGAVADENEIVPYGGRPQPIKAWERDMSLKEAIVVSNVPVYQELARRIGIERYREWLARLDYGNRDPGTVVDMFWLRGPLMTSAVEQVRFNVRLARDRLPASSRAQAIVRSIVTLETQGPRTLYAKTGWFAAGTPKIGWWSGWIDTGENVHAFCLNINMTAMADASKRLSIGRTILARLGIYG</sequence>
<keyword evidence="3" id="KW-0732">Signal</keyword>
<evidence type="ECO:0000256" key="4">
    <source>
        <dbReference type="ARBA" id="ARBA00022801"/>
    </source>
</evidence>
<dbReference type="SUPFAM" id="SSF56601">
    <property type="entry name" value="beta-lactamase/transpeptidase-like"/>
    <property type="match status" value="1"/>
</dbReference>
<dbReference type="GO" id="GO:0017001">
    <property type="term" value="P:antibiotic catabolic process"/>
    <property type="evidence" value="ECO:0007669"/>
    <property type="project" value="InterPro"/>
</dbReference>
<evidence type="ECO:0000256" key="5">
    <source>
        <dbReference type="ARBA" id="ARBA00023251"/>
    </source>
</evidence>
<dbReference type="RefSeq" id="WP_137100004.1">
    <property type="nucleotide sequence ID" value="NZ_CP039865.1"/>
</dbReference>
<dbReference type="InterPro" id="IPR012338">
    <property type="entry name" value="Beta-lactam/transpept-like"/>
</dbReference>
<evidence type="ECO:0000256" key="2">
    <source>
        <dbReference type="ARBA" id="ARBA00012865"/>
    </source>
</evidence>
<protein>
    <recommendedName>
        <fullName evidence="2 7">Beta-lactamase</fullName>
        <ecNumber evidence="2 7">3.5.2.6</ecNumber>
    </recommendedName>
</protein>
<gene>
    <name evidence="9" type="primary">blaOXA</name>
    <name evidence="9" type="ORF">E8L99_13345</name>
</gene>